<protein>
    <recommendedName>
        <fullName evidence="6">C3H1-type domain-containing protein</fullName>
    </recommendedName>
</protein>
<dbReference type="PANTHER" id="PTHR12072">
    <property type="entry name" value="CWF19, CELL CYCLE CONTROL PROTEIN"/>
    <property type="match status" value="1"/>
</dbReference>
<accession>A0A8J5L3T6</accession>
<dbReference type="PANTHER" id="PTHR12072:SF4">
    <property type="entry name" value="CWF19-LIKE PROTEIN 1"/>
    <property type="match status" value="1"/>
</dbReference>
<dbReference type="Proteomes" id="UP000734854">
    <property type="component" value="Unassembled WGS sequence"/>
</dbReference>
<feature type="zinc finger region" description="C3H1-type" evidence="4">
    <location>
        <begin position="270"/>
        <end position="298"/>
    </location>
</feature>
<dbReference type="InterPro" id="IPR040194">
    <property type="entry name" value="Cwf19-like"/>
</dbReference>
<evidence type="ECO:0000256" key="4">
    <source>
        <dbReference type="PROSITE-ProRule" id="PRU00723"/>
    </source>
</evidence>
<dbReference type="InterPro" id="IPR036855">
    <property type="entry name" value="Znf_CCCH_sf"/>
</dbReference>
<dbReference type="AlphaFoldDB" id="A0A8J5L3T6"/>
<reference evidence="7 8" key="1">
    <citation type="submission" date="2020-08" db="EMBL/GenBank/DDBJ databases">
        <title>Plant Genome Project.</title>
        <authorList>
            <person name="Zhang R.-G."/>
        </authorList>
    </citation>
    <scope>NUCLEOTIDE SEQUENCE [LARGE SCALE GENOMIC DNA]</scope>
    <source>
        <tissue evidence="7">Rhizome</tissue>
    </source>
</reference>
<dbReference type="Gene3D" id="3.30.1370.210">
    <property type="match status" value="1"/>
</dbReference>
<dbReference type="InterPro" id="IPR000571">
    <property type="entry name" value="Znf_CCCH"/>
</dbReference>
<dbReference type="GO" id="GO:0008270">
    <property type="term" value="F:zinc ion binding"/>
    <property type="evidence" value="ECO:0007669"/>
    <property type="project" value="UniProtKB-KW"/>
</dbReference>
<evidence type="ECO:0000313" key="8">
    <source>
        <dbReference type="Proteomes" id="UP000734854"/>
    </source>
</evidence>
<proteinExistence type="predicted"/>
<dbReference type="GO" id="GO:0061632">
    <property type="term" value="F:RNA lariat debranching enzyme activator activity"/>
    <property type="evidence" value="ECO:0007669"/>
    <property type="project" value="TreeGrafter"/>
</dbReference>
<dbReference type="PROSITE" id="PS50103">
    <property type="entry name" value="ZF_C3H1"/>
    <property type="match status" value="2"/>
</dbReference>
<keyword evidence="8" id="KW-1185">Reference proteome</keyword>
<dbReference type="SUPFAM" id="SSF90229">
    <property type="entry name" value="CCCH zinc finger"/>
    <property type="match status" value="2"/>
</dbReference>
<keyword evidence="2 4" id="KW-0863">Zinc-finger</keyword>
<dbReference type="SUPFAM" id="SSF54197">
    <property type="entry name" value="HIT-like"/>
    <property type="match status" value="1"/>
</dbReference>
<name>A0A8J5L3T6_ZINOF</name>
<evidence type="ECO:0000313" key="7">
    <source>
        <dbReference type="EMBL" id="KAG6510820.1"/>
    </source>
</evidence>
<keyword evidence="3 4" id="KW-0862">Zinc</keyword>
<feature type="domain" description="C3H1-type" evidence="6">
    <location>
        <begin position="303"/>
        <end position="330"/>
    </location>
</feature>
<gene>
    <name evidence="7" type="ORF">ZIOFF_028859</name>
</gene>
<dbReference type="SMART" id="SM00356">
    <property type="entry name" value="ZnF_C3H1"/>
    <property type="match status" value="2"/>
</dbReference>
<dbReference type="Pfam" id="PF04677">
    <property type="entry name" value="CwfJ_C_1"/>
    <property type="match status" value="1"/>
</dbReference>
<dbReference type="InterPro" id="IPR006767">
    <property type="entry name" value="Cwf19-like_C_dom-2"/>
</dbReference>
<feature type="region of interest" description="Disordered" evidence="5">
    <location>
        <begin position="125"/>
        <end position="147"/>
    </location>
</feature>
<keyword evidence="1 4" id="KW-0479">Metal-binding</keyword>
<dbReference type="Pfam" id="PF04676">
    <property type="entry name" value="CwfJ_C_2"/>
    <property type="match status" value="1"/>
</dbReference>
<feature type="compositionally biased region" description="Polar residues" evidence="5">
    <location>
        <begin position="125"/>
        <end position="146"/>
    </location>
</feature>
<sequence length="721" mass="80933">MQFRKSMDPFDALLCVGQFFPDSDDGIDEVADYFEGRSAVSIPTYFIGDYGVGAIRFLSAASKPLAARGFKTDGLEVCPNLFWLKGSGKFSLLGLSVVYLSGKQPSEDDGRGRYSEDDVAITNEWPSGVSTGADTSNAPSEVTDLSGTDPVISELAKEIMPRYHIAGTKGVFYEREPYSNDKSAHFTRFLGLASVGNKNKQKFIHGITPIPASIMSPSEISARPPNMTMSPYMHVEPASHASESLKRPDYPDSQYWRYDTSQKRQRKGGSNGEKLCFKFTSSGSCSQGMTCNFRHDEESREHYLRNVCFDFLNKGKCERGPDCKFGHSLTEEGASVSQNMQPHSGQGGRERTCWFCLSSPNVEMHLVLSIRESYYCALAKGPLVPNHVLLVSIEHCPNTLTMPSDTEAELEKYKRTLCKYFNKQAKAVVFFEWVSPQSPHANLQFVYGQVLEQLLNALHTFTSQFNTLELDSEMRKPLILIWNLKQMHTYLGTITSTAAASQHDIEFIYVIPIPLSQASNVKRIFKLASKKLGFEFEALKLDTSYCEGRKQLRSQFHSNSCMFYVELPDCSTLFHVVDDKKFPVQFGREVMSGMLNMADRADWRNCKLSRQEEEQMAREFKEGFDAFDPVSLPNSALLRLRHAFDLVGGALISPEMRSMAGKRLCPRRRNLGVRLVPAVDYLFSQPCHRLPEGEARGFPSRLILTATSSRSDITTARLILA</sequence>
<evidence type="ECO:0000256" key="5">
    <source>
        <dbReference type="SAM" id="MobiDB-lite"/>
    </source>
</evidence>
<dbReference type="InterPro" id="IPR036265">
    <property type="entry name" value="HIT-like_sf"/>
</dbReference>
<evidence type="ECO:0000256" key="2">
    <source>
        <dbReference type="ARBA" id="ARBA00022771"/>
    </source>
</evidence>
<dbReference type="CDD" id="cd07380">
    <property type="entry name" value="MPP_CWF19_N"/>
    <property type="match status" value="1"/>
</dbReference>
<feature type="zinc finger region" description="C3H1-type" evidence="4">
    <location>
        <begin position="303"/>
        <end position="330"/>
    </location>
</feature>
<dbReference type="InterPro" id="IPR006768">
    <property type="entry name" value="Cwf19-like_C_dom-1"/>
</dbReference>
<organism evidence="7 8">
    <name type="scientific">Zingiber officinale</name>
    <name type="common">Ginger</name>
    <name type="synonym">Amomum zingiber</name>
    <dbReference type="NCBI Taxonomy" id="94328"/>
    <lineage>
        <taxon>Eukaryota</taxon>
        <taxon>Viridiplantae</taxon>
        <taxon>Streptophyta</taxon>
        <taxon>Embryophyta</taxon>
        <taxon>Tracheophyta</taxon>
        <taxon>Spermatophyta</taxon>
        <taxon>Magnoliopsida</taxon>
        <taxon>Liliopsida</taxon>
        <taxon>Zingiberales</taxon>
        <taxon>Zingiberaceae</taxon>
        <taxon>Zingiber</taxon>
    </lineage>
</organism>
<dbReference type="GO" id="GO:0071014">
    <property type="term" value="C:post-mRNA release spliceosomal complex"/>
    <property type="evidence" value="ECO:0007669"/>
    <property type="project" value="TreeGrafter"/>
</dbReference>
<comment type="caution">
    <text evidence="7">The sequence shown here is derived from an EMBL/GenBank/DDBJ whole genome shotgun (WGS) entry which is preliminary data.</text>
</comment>
<evidence type="ECO:0000256" key="3">
    <source>
        <dbReference type="ARBA" id="ARBA00022833"/>
    </source>
</evidence>
<evidence type="ECO:0000259" key="6">
    <source>
        <dbReference type="PROSITE" id="PS50103"/>
    </source>
</evidence>
<dbReference type="GO" id="GO:0000398">
    <property type="term" value="P:mRNA splicing, via spliceosome"/>
    <property type="evidence" value="ECO:0007669"/>
    <property type="project" value="TreeGrafter"/>
</dbReference>
<dbReference type="EMBL" id="JACMSC010000008">
    <property type="protein sequence ID" value="KAG6510820.1"/>
    <property type="molecule type" value="Genomic_DNA"/>
</dbReference>
<evidence type="ECO:0000256" key="1">
    <source>
        <dbReference type="ARBA" id="ARBA00022723"/>
    </source>
</evidence>
<feature type="domain" description="C3H1-type" evidence="6">
    <location>
        <begin position="270"/>
        <end position="298"/>
    </location>
</feature>